<comment type="caution">
    <text evidence="2">The sequence shown here is derived from an EMBL/GenBank/DDBJ whole genome shotgun (WGS) entry which is preliminary data.</text>
</comment>
<evidence type="ECO:0000313" key="2">
    <source>
        <dbReference type="EMBL" id="MBD7940689.1"/>
    </source>
</evidence>
<organism evidence="2 3">
    <name type="scientific">Brevundimonas guildfordensis</name>
    <dbReference type="NCBI Taxonomy" id="2762241"/>
    <lineage>
        <taxon>Bacteria</taxon>
        <taxon>Pseudomonadati</taxon>
        <taxon>Pseudomonadota</taxon>
        <taxon>Alphaproteobacteria</taxon>
        <taxon>Caulobacterales</taxon>
        <taxon>Caulobacteraceae</taxon>
        <taxon>Brevundimonas</taxon>
    </lineage>
</organism>
<sequence length="495" mass="46886">MSIDASARLGLPYLAAGQLQKHVTLNEALTFLDALTQTAVVSRTTATQPAEASDGDLYILPEGATGDDWSGRAAGALMRHEMGGWTVAPTLDGHLAVVLDSEEIVVRRNGDWTPLQTATPDELQQITRLGVNATADATNVVTVRANKALWTALESESGGDGDLRFTFNKQTSADVLSLLFQSGWGGRAELGLIGDDDLRLKVSADGGTWREVLMTDRHTGRAWFARGATRRETTTLTAGGAWSPPEWARWVEAVCVGGGGGGGAGLAGPAGTSRHGGGGGGAGGVMSALWPVEALGAGLSIVVGAGGGGGSGSAAAGAPGADSRITLGGVTLLTGEGGRGGAGGASAAGLGGAGGGGLMASNGGGASSVTAMGMAGQSGARPDGPGGGGGGGGVGAANIVQSGGAGGDGGLLSVKATGGAGGAGVGNAGQNAPLNDLHWAGGGGAGGGAQASGAGRAGGDGGLYGGGGGGGGAGVTAAGAGGAGAPGVVRLTAIG</sequence>
<feature type="domain" description="Glycine-rich" evidence="1">
    <location>
        <begin position="241"/>
        <end position="492"/>
    </location>
</feature>
<name>A0ABR8QYU3_9CAUL</name>
<dbReference type="Pfam" id="PF21722">
    <property type="entry name" value="Gly_rich_2"/>
    <property type="match status" value="1"/>
</dbReference>
<dbReference type="InterPro" id="IPR021251">
    <property type="entry name" value="DUF2793"/>
</dbReference>
<dbReference type="InterPro" id="IPR049304">
    <property type="entry name" value="Gly_rich_dom"/>
</dbReference>
<proteinExistence type="predicted"/>
<protein>
    <submittedName>
        <fullName evidence="2">DUF2793 domain-containing protein</fullName>
    </submittedName>
</protein>
<accession>A0ABR8QYU3</accession>
<dbReference type="Pfam" id="PF10983">
    <property type="entry name" value="DUF2793"/>
    <property type="match status" value="1"/>
</dbReference>
<dbReference type="EMBL" id="JACSQU010000001">
    <property type="protein sequence ID" value="MBD7940689.1"/>
    <property type="molecule type" value="Genomic_DNA"/>
</dbReference>
<evidence type="ECO:0000259" key="1">
    <source>
        <dbReference type="Pfam" id="PF21722"/>
    </source>
</evidence>
<dbReference type="Proteomes" id="UP000638918">
    <property type="component" value="Unassembled WGS sequence"/>
</dbReference>
<dbReference type="RefSeq" id="WP_191743080.1">
    <property type="nucleotide sequence ID" value="NZ_JACSQU010000001.1"/>
</dbReference>
<gene>
    <name evidence="2" type="ORF">H9656_04740</name>
</gene>
<keyword evidence="3" id="KW-1185">Reference proteome</keyword>
<reference evidence="2 3" key="1">
    <citation type="submission" date="2020-08" db="EMBL/GenBank/DDBJ databases">
        <title>A Genomic Blueprint of the Chicken Gut Microbiome.</title>
        <authorList>
            <person name="Gilroy R."/>
            <person name="Ravi A."/>
            <person name="Getino M."/>
            <person name="Pursley I."/>
            <person name="Horton D.L."/>
            <person name="Alikhan N.-F."/>
            <person name="Baker D."/>
            <person name="Gharbi K."/>
            <person name="Hall N."/>
            <person name="Watson M."/>
            <person name="Adriaenssens E.M."/>
            <person name="Foster-Nyarko E."/>
            <person name="Jarju S."/>
            <person name="Secka A."/>
            <person name="Antonio M."/>
            <person name="Oren A."/>
            <person name="Chaudhuri R."/>
            <person name="La Ragione R.M."/>
            <person name="Hildebrand F."/>
            <person name="Pallen M.J."/>
        </authorList>
    </citation>
    <scope>NUCLEOTIDE SEQUENCE [LARGE SCALE GENOMIC DNA]</scope>
    <source>
        <strain evidence="2 3">Sa3CVA3</strain>
    </source>
</reference>
<evidence type="ECO:0000313" key="3">
    <source>
        <dbReference type="Proteomes" id="UP000638918"/>
    </source>
</evidence>